<gene>
    <name evidence="1" type="ORF">OPV22_033493</name>
</gene>
<reference evidence="1 2" key="1">
    <citation type="submission" date="2022-12" db="EMBL/GenBank/DDBJ databases">
        <title>Chromosome-scale assembly of the Ensete ventricosum genome.</title>
        <authorList>
            <person name="Dussert Y."/>
            <person name="Stocks J."/>
            <person name="Wendawek A."/>
            <person name="Woldeyes F."/>
            <person name="Nichols R.A."/>
            <person name="Borrell J.S."/>
        </authorList>
    </citation>
    <scope>NUCLEOTIDE SEQUENCE [LARGE SCALE GENOMIC DNA]</scope>
    <source>
        <strain evidence="2">cv. Maze</strain>
        <tissue evidence="1">Seeds</tissue>
    </source>
</reference>
<dbReference type="Proteomes" id="UP001222027">
    <property type="component" value="Unassembled WGS sequence"/>
</dbReference>
<evidence type="ECO:0000313" key="1">
    <source>
        <dbReference type="EMBL" id="KAJ8460567.1"/>
    </source>
</evidence>
<protein>
    <submittedName>
        <fullName evidence="1">Uncharacterized protein</fullName>
    </submittedName>
</protein>
<name>A0AAV8PYF8_ENSVE</name>
<dbReference type="AlphaFoldDB" id="A0AAV8PYF8"/>
<comment type="caution">
    <text evidence="1">The sequence shown here is derived from an EMBL/GenBank/DDBJ whole genome shotgun (WGS) entry which is preliminary data.</text>
</comment>
<dbReference type="EMBL" id="JAQQAF010000009">
    <property type="protein sequence ID" value="KAJ8460567.1"/>
    <property type="molecule type" value="Genomic_DNA"/>
</dbReference>
<sequence length="66" mass="7379">MSICRILISNFKANAKESPLLVSKAIKQHETRRSIVPGIHPLGRFRARSSPQVINDTEVFGCRVFG</sequence>
<organism evidence="1 2">
    <name type="scientific">Ensete ventricosum</name>
    <name type="common">Abyssinian banana</name>
    <name type="synonym">Musa ensete</name>
    <dbReference type="NCBI Taxonomy" id="4639"/>
    <lineage>
        <taxon>Eukaryota</taxon>
        <taxon>Viridiplantae</taxon>
        <taxon>Streptophyta</taxon>
        <taxon>Embryophyta</taxon>
        <taxon>Tracheophyta</taxon>
        <taxon>Spermatophyta</taxon>
        <taxon>Magnoliopsida</taxon>
        <taxon>Liliopsida</taxon>
        <taxon>Zingiberales</taxon>
        <taxon>Musaceae</taxon>
        <taxon>Ensete</taxon>
    </lineage>
</organism>
<evidence type="ECO:0000313" key="2">
    <source>
        <dbReference type="Proteomes" id="UP001222027"/>
    </source>
</evidence>
<keyword evidence="2" id="KW-1185">Reference proteome</keyword>
<proteinExistence type="predicted"/>
<accession>A0AAV8PYF8</accession>